<dbReference type="Proteomes" id="UP000244677">
    <property type="component" value="Chromosome"/>
</dbReference>
<dbReference type="Gene3D" id="1.20.120.1780">
    <property type="entry name" value="UbiA prenyltransferase"/>
    <property type="match status" value="1"/>
</dbReference>
<feature type="transmembrane region" description="Helical" evidence="6">
    <location>
        <begin position="170"/>
        <end position="190"/>
    </location>
</feature>
<sequence length="308" mass="34410">MKFLRLIRYQNLLLLAFMQLIFRFGFLKFQNVPLALADWQFGLLVLATVCIAAGGYIINAVYDRETDTINRPESFMIGRDLSESAAYNWYAAFNIIGVGAGFYLSNVIEKPSFAAIFIVISGTLYMYSAAMKQSLLIGNSIVALLLAFSILIIGVFDLFPAITLDNKGNMATLFGILIDYSVFAFILNFIREIVKDLEDINGDYNAGMSTLPIVLGVSRTVKLVFALSLIPIGLIIYYINQYLYSSDLIWASAYGMLCILAPLLYVSVKLWPAKTQQEFHHISSILKLILLFGIISIAVITFNIKYNA</sequence>
<dbReference type="PANTHER" id="PTHR42723:SF1">
    <property type="entry name" value="CHLOROPHYLL SYNTHASE, CHLOROPLASTIC"/>
    <property type="match status" value="1"/>
</dbReference>
<feature type="transmembrane region" description="Helical" evidence="6">
    <location>
        <begin position="223"/>
        <end position="243"/>
    </location>
</feature>
<organism evidence="7 8">
    <name type="scientific">Flavobacterium kingsejongi</name>
    <dbReference type="NCBI Taxonomy" id="1678728"/>
    <lineage>
        <taxon>Bacteria</taxon>
        <taxon>Pseudomonadati</taxon>
        <taxon>Bacteroidota</taxon>
        <taxon>Flavobacteriia</taxon>
        <taxon>Flavobacteriales</taxon>
        <taxon>Flavobacteriaceae</taxon>
        <taxon>Flavobacterium</taxon>
    </lineage>
</organism>
<dbReference type="InterPro" id="IPR000537">
    <property type="entry name" value="UbiA_prenyltransferase"/>
</dbReference>
<keyword evidence="5 6" id="KW-0472">Membrane</keyword>
<keyword evidence="2" id="KW-1003">Cell membrane</keyword>
<dbReference type="KEGG" id="fki:FK004_16025"/>
<gene>
    <name evidence="7" type="ORF">FK004_16025</name>
</gene>
<comment type="subcellular location">
    <subcellularLocation>
        <location evidence="1">Membrane</location>
        <topology evidence="1">Multi-pass membrane protein</topology>
    </subcellularLocation>
</comment>
<accession>A0A2S1LS83</accession>
<evidence type="ECO:0000256" key="1">
    <source>
        <dbReference type="ARBA" id="ARBA00004141"/>
    </source>
</evidence>
<reference evidence="7 8" key="1">
    <citation type="submission" date="2017-04" db="EMBL/GenBank/DDBJ databases">
        <title>Complete genome sequence of Flavobacterium kingsejong AJ004.</title>
        <authorList>
            <person name="Lee P.C."/>
        </authorList>
    </citation>
    <scope>NUCLEOTIDE SEQUENCE [LARGE SCALE GENOMIC DNA]</scope>
    <source>
        <strain evidence="7 8">AJ004</strain>
    </source>
</reference>
<keyword evidence="3 6" id="KW-0812">Transmembrane</keyword>
<evidence type="ECO:0000313" key="7">
    <source>
        <dbReference type="EMBL" id="AWG26625.1"/>
    </source>
</evidence>
<evidence type="ECO:0000256" key="5">
    <source>
        <dbReference type="ARBA" id="ARBA00023136"/>
    </source>
</evidence>
<feature type="transmembrane region" description="Helical" evidence="6">
    <location>
        <begin position="86"/>
        <end position="105"/>
    </location>
</feature>
<evidence type="ECO:0000256" key="6">
    <source>
        <dbReference type="SAM" id="Phobius"/>
    </source>
</evidence>
<dbReference type="AlphaFoldDB" id="A0A2S1LS83"/>
<evidence type="ECO:0000256" key="4">
    <source>
        <dbReference type="ARBA" id="ARBA00022989"/>
    </source>
</evidence>
<dbReference type="CDD" id="cd13961">
    <property type="entry name" value="PT_UbiA_DGGGPS"/>
    <property type="match status" value="1"/>
</dbReference>
<dbReference type="PANTHER" id="PTHR42723">
    <property type="entry name" value="CHLOROPHYLL SYNTHASE"/>
    <property type="match status" value="1"/>
</dbReference>
<keyword evidence="4 6" id="KW-1133">Transmembrane helix</keyword>
<feature type="transmembrane region" description="Helical" evidence="6">
    <location>
        <begin position="41"/>
        <end position="62"/>
    </location>
</feature>
<dbReference type="OrthoDB" id="9811562at2"/>
<feature type="transmembrane region" description="Helical" evidence="6">
    <location>
        <begin position="142"/>
        <end position="164"/>
    </location>
</feature>
<feature type="transmembrane region" description="Helical" evidence="6">
    <location>
        <begin position="12"/>
        <end position="29"/>
    </location>
</feature>
<dbReference type="GO" id="GO:0016020">
    <property type="term" value="C:membrane"/>
    <property type="evidence" value="ECO:0007669"/>
    <property type="project" value="UniProtKB-SubCell"/>
</dbReference>
<name>A0A2S1LS83_9FLAO</name>
<dbReference type="GO" id="GO:0016765">
    <property type="term" value="F:transferase activity, transferring alkyl or aryl (other than methyl) groups"/>
    <property type="evidence" value="ECO:0007669"/>
    <property type="project" value="InterPro"/>
</dbReference>
<dbReference type="RefSeq" id="WP_108738135.1">
    <property type="nucleotide sequence ID" value="NZ_CP020919.1"/>
</dbReference>
<feature type="transmembrane region" description="Helical" evidence="6">
    <location>
        <begin position="111"/>
        <end position="130"/>
    </location>
</feature>
<proteinExistence type="predicted"/>
<dbReference type="InterPro" id="IPR044878">
    <property type="entry name" value="UbiA_sf"/>
</dbReference>
<dbReference type="Pfam" id="PF01040">
    <property type="entry name" value="UbiA"/>
    <property type="match status" value="1"/>
</dbReference>
<evidence type="ECO:0000313" key="8">
    <source>
        <dbReference type="Proteomes" id="UP000244677"/>
    </source>
</evidence>
<dbReference type="InterPro" id="IPR050475">
    <property type="entry name" value="Prenyltransferase_related"/>
</dbReference>
<dbReference type="Gene3D" id="1.10.357.140">
    <property type="entry name" value="UbiA prenyltransferase"/>
    <property type="match status" value="1"/>
</dbReference>
<dbReference type="EMBL" id="CP020919">
    <property type="protein sequence ID" value="AWG26625.1"/>
    <property type="molecule type" value="Genomic_DNA"/>
</dbReference>
<keyword evidence="7" id="KW-0808">Transferase</keyword>
<feature type="transmembrane region" description="Helical" evidence="6">
    <location>
        <begin position="249"/>
        <end position="268"/>
    </location>
</feature>
<keyword evidence="8" id="KW-1185">Reference proteome</keyword>
<feature type="transmembrane region" description="Helical" evidence="6">
    <location>
        <begin position="288"/>
        <end position="306"/>
    </location>
</feature>
<evidence type="ECO:0000256" key="2">
    <source>
        <dbReference type="ARBA" id="ARBA00022475"/>
    </source>
</evidence>
<dbReference type="NCBIfam" id="NF009512">
    <property type="entry name" value="PRK12872.1-1"/>
    <property type="match status" value="1"/>
</dbReference>
<protein>
    <submittedName>
        <fullName evidence="7">Prenyltransferase</fullName>
    </submittedName>
</protein>
<evidence type="ECO:0000256" key="3">
    <source>
        <dbReference type="ARBA" id="ARBA00022692"/>
    </source>
</evidence>